<evidence type="ECO:0000259" key="2">
    <source>
        <dbReference type="PROSITE" id="PS50280"/>
    </source>
</evidence>
<evidence type="ECO:0000256" key="1">
    <source>
        <dbReference type="PROSITE-ProRule" id="PRU00339"/>
    </source>
</evidence>
<gene>
    <name evidence="3" type="ORF">C1645_814683</name>
</gene>
<dbReference type="PROSITE" id="PS50005">
    <property type="entry name" value="TPR"/>
    <property type="match status" value="1"/>
</dbReference>
<feature type="repeat" description="TPR" evidence="1">
    <location>
        <begin position="209"/>
        <end position="242"/>
    </location>
</feature>
<proteinExistence type="predicted"/>
<reference evidence="3 4" key="1">
    <citation type="submission" date="2018-06" db="EMBL/GenBank/DDBJ databases">
        <title>Comparative genomics reveals the genomic features of Rhizophagus irregularis, R. cerebriforme, R. diaphanum and Gigaspora rosea, and their symbiotic lifestyle signature.</title>
        <authorList>
            <person name="Morin E."/>
            <person name="San Clemente H."/>
            <person name="Chen E.C.H."/>
            <person name="De La Providencia I."/>
            <person name="Hainaut M."/>
            <person name="Kuo A."/>
            <person name="Kohler A."/>
            <person name="Murat C."/>
            <person name="Tang N."/>
            <person name="Roy S."/>
            <person name="Loubradou J."/>
            <person name="Henrissat B."/>
            <person name="Grigoriev I.V."/>
            <person name="Corradi N."/>
            <person name="Roux C."/>
            <person name="Martin F.M."/>
        </authorList>
    </citation>
    <scope>NUCLEOTIDE SEQUENCE [LARGE SCALE GENOMIC DNA]</scope>
    <source>
        <strain evidence="3 4">DAOM 227022</strain>
    </source>
</reference>
<dbReference type="AlphaFoldDB" id="A0A397THZ9"/>
<name>A0A397THZ9_9GLOM</name>
<keyword evidence="1" id="KW-0802">TPR repeat</keyword>
<dbReference type="SMART" id="SM00317">
    <property type="entry name" value="SET"/>
    <property type="match status" value="1"/>
</dbReference>
<dbReference type="SUPFAM" id="SSF82199">
    <property type="entry name" value="SET domain"/>
    <property type="match status" value="1"/>
</dbReference>
<dbReference type="InterPro" id="IPR011990">
    <property type="entry name" value="TPR-like_helical_dom_sf"/>
</dbReference>
<dbReference type="Pfam" id="PF00856">
    <property type="entry name" value="SET"/>
    <property type="match status" value="1"/>
</dbReference>
<dbReference type="SMART" id="SM00028">
    <property type="entry name" value="TPR"/>
    <property type="match status" value="2"/>
</dbReference>
<dbReference type="Proteomes" id="UP000265703">
    <property type="component" value="Unassembled WGS sequence"/>
</dbReference>
<dbReference type="OrthoDB" id="2423701at2759"/>
<dbReference type="InterPro" id="IPR046341">
    <property type="entry name" value="SET_dom_sf"/>
</dbReference>
<comment type="caution">
    <text evidence="3">The sequence shown here is derived from an EMBL/GenBank/DDBJ whole genome shotgun (WGS) entry which is preliminary data.</text>
</comment>
<dbReference type="SUPFAM" id="SSF48452">
    <property type="entry name" value="TPR-like"/>
    <property type="match status" value="1"/>
</dbReference>
<dbReference type="Gene3D" id="1.25.40.10">
    <property type="entry name" value="Tetratricopeptide repeat domain"/>
    <property type="match status" value="1"/>
</dbReference>
<dbReference type="CDD" id="cd20071">
    <property type="entry name" value="SET_SMYD"/>
    <property type="match status" value="1"/>
</dbReference>
<dbReference type="STRING" id="658196.A0A397THZ9"/>
<dbReference type="PANTHER" id="PTHR47643">
    <property type="entry name" value="TPR DOMAIN PROTEIN (AFU_ORTHOLOGUE AFUA_5G12710)"/>
    <property type="match status" value="1"/>
</dbReference>
<dbReference type="Gene3D" id="2.170.270.10">
    <property type="entry name" value="SET domain"/>
    <property type="match status" value="1"/>
</dbReference>
<dbReference type="PROSITE" id="PS50280">
    <property type="entry name" value="SET"/>
    <property type="match status" value="1"/>
</dbReference>
<protein>
    <recommendedName>
        <fullName evidence="2">SET domain-containing protein</fullName>
    </recommendedName>
</protein>
<keyword evidence="4" id="KW-1185">Reference proteome</keyword>
<evidence type="ECO:0000313" key="3">
    <source>
        <dbReference type="EMBL" id="RIA97019.1"/>
    </source>
</evidence>
<dbReference type="InterPro" id="IPR019734">
    <property type="entry name" value="TPR_rpt"/>
</dbReference>
<sequence length="752" mass="87198">MDEVLQRLFHQMMVGQPPTRNSRQEILANHKKSLDSMANTEKTEKDYTHFFQTHSGPASRGGPRQFKNVSLKPKNRISINDMQIDNVHTGHFLLCRVIEKCYKLTALSTVIEDPEGDVERLSLYNWVPQSVTTSRLMSVDQVSKYLPIGTILVVKNPYYKTAADALPMIRSDDPSEIVIINHEIELLKDIKWSTKQLQIQPKEQKLCISDDFHRRGNENFREKNYKLAIDEYSRGIELEPNNSILLTNRAQSYLRLCLFAKALDDSVLALEHNPSHQKAKFCKGKALCGLKRYQEAITVFQEFLGTGDTQNRKSFEDAMKHAQMLDLESKGIYDYLSIVKEFKEKVQMQSNEKWMYEDGPRLKHANYISDDIEVRPIKNKGKGWVAKQDIPAHTLLMVDKAFHIVYVNEVPFGYSMDWMNRSMNSATQIELITCITQKITADPTIGRELYQLYAGPDYPSENKLQDQEALSVNLDRIEKIVKYNAFNPDDIWNFRDKERKNELLKNDKGTGLWISPSYFNHSCLDSNVERIFWGDLMFVRTAHPIKKGEELTFSYVNPMLPGEERLRILKSFDINCRCRLCKIDRAESSQVILKRNELKEHFEKSIRPRASHLLKGSKADHSLIHELEKLVSDLHDLRKSHPNLNFSIFEAKSVLAFAYSTTGDSRKSLNVMHELYDLVRPHNMYYYSSNCAVHMAVRNLELGQTKKAQKLYNSALRQLVEPIRGKFKEDETNWKEEALQFAKILEPALWDK</sequence>
<accession>A0A397THZ9</accession>
<dbReference type="InterPro" id="IPR053209">
    <property type="entry name" value="Gramillin-biosynth_MTr"/>
</dbReference>
<dbReference type="EMBL" id="QKYT01000036">
    <property type="protein sequence ID" value="RIA97019.1"/>
    <property type="molecule type" value="Genomic_DNA"/>
</dbReference>
<evidence type="ECO:0000313" key="4">
    <source>
        <dbReference type="Proteomes" id="UP000265703"/>
    </source>
</evidence>
<dbReference type="PANTHER" id="PTHR47643:SF2">
    <property type="entry name" value="TPR DOMAIN PROTEIN (AFU_ORTHOLOGUE AFUA_5G12710)"/>
    <property type="match status" value="1"/>
</dbReference>
<organism evidence="3 4">
    <name type="scientific">Glomus cerebriforme</name>
    <dbReference type="NCBI Taxonomy" id="658196"/>
    <lineage>
        <taxon>Eukaryota</taxon>
        <taxon>Fungi</taxon>
        <taxon>Fungi incertae sedis</taxon>
        <taxon>Mucoromycota</taxon>
        <taxon>Glomeromycotina</taxon>
        <taxon>Glomeromycetes</taxon>
        <taxon>Glomerales</taxon>
        <taxon>Glomeraceae</taxon>
        <taxon>Glomus</taxon>
    </lineage>
</organism>
<feature type="domain" description="SET" evidence="2">
    <location>
        <begin position="370"/>
        <end position="556"/>
    </location>
</feature>
<dbReference type="InterPro" id="IPR001214">
    <property type="entry name" value="SET_dom"/>
</dbReference>